<keyword evidence="4" id="KW-1185">Reference proteome</keyword>
<reference evidence="3" key="1">
    <citation type="submission" date="2025-08" db="UniProtKB">
        <authorList>
            <consortium name="Ensembl"/>
        </authorList>
    </citation>
    <scope>IDENTIFICATION</scope>
</reference>
<dbReference type="InterPro" id="IPR009030">
    <property type="entry name" value="Growth_fac_rcpt_cys_sf"/>
</dbReference>
<proteinExistence type="predicted"/>
<keyword evidence="1" id="KW-0325">Glycoprotein</keyword>
<evidence type="ECO:0000313" key="4">
    <source>
        <dbReference type="Proteomes" id="UP000694421"/>
    </source>
</evidence>
<dbReference type="SMART" id="SM00261">
    <property type="entry name" value="FU"/>
    <property type="match status" value="3"/>
</dbReference>
<dbReference type="Pfam" id="PF14843">
    <property type="entry name" value="GF_recep_IV"/>
    <property type="match status" value="1"/>
</dbReference>
<dbReference type="PANTHER" id="PTHR15332">
    <property type="entry name" value="PROPROTEIN CONVERTASE SUBTILISIN_KEXIN TYPE 5-LIKE"/>
    <property type="match status" value="1"/>
</dbReference>
<dbReference type="Gene3D" id="2.10.220.10">
    <property type="entry name" value="Hormone Receptor, Insulin-like Growth Factor Receptor 1, Chain A, domain 2"/>
    <property type="match status" value="2"/>
</dbReference>
<dbReference type="GeneTree" id="ENSGT00940000155770"/>
<feature type="domain" description="Growth factor receptor" evidence="2">
    <location>
        <begin position="36"/>
        <end position="142"/>
    </location>
</feature>
<evidence type="ECO:0000259" key="2">
    <source>
        <dbReference type="Pfam" id="PF14843"/>
    </source>
</evidence>
<protein>
    <recommendedName>
        <fullName evidence="2">Growth factor receptor domain-containing protein</fullName>
    </recommendedName>
</protein>
<evidence type="ECO:0000256" key="1">
    <source>
        <dbReference type="ARBA" id="ARBA00023180"/>
    </source>
</evidence>
<dbReference type="AlphaFoldDB" id="A0A8D0E0M8"/>
<name>A0A8D0E0M8_SALMN</name>
<dbReference type="InterPro" id="IPR006212">
    <property type="entry name" value="Furin_repeat"/>
</dbReference>
<sequence>MTFLFTDTTCVDICPDGYYRDTDENHCHVCHRSCKTCYGKHSTQCLSCSPGWYKQEDRCVQICETGYYANNVTYSCGRCHKTCKECLGPESTDCLTCDNGFFLLESKNECHASCPELYYADNDKHACERCHPTCLSCTVRSKVIAISCVSNFKEDPERCEKCHDSCLECKGPGPLNCTECHLNMNLYRDENRCVPCCKTSEEETLQECCDCSEMHGKNEQKGLGEHFCTVAFPLAFERAKSPF</sequence>
<dbReference type="OMA" id="AVCVQHC"/>
<dbReference type="InterPro" id="IPR032778">
    <property type="entry name" value="GF_recep_IV"/>
</dbReference>
<accession>A0A8D0E0M8</accession>
<dbReference type="PANTHER" id="PTHR15332:SF175">
    <property type="entry name" value="PROPROTEIN CONVERTASE SUBTILISIN_KEXIN TYPE 5-LIKE"/>
    <property type="match status" value="1"/>
</dbReference>
<reference evidence="3" key="2">
    <citation type="submission" date="2025-09" db="UniProtKB">
        <authorList>
            <consortium name="Ensembl"/>
        </authorList>
    </citation>
    <scope>IDENTIFICATION</scope>
</reference>
<dbReference type="Ensembl" id="ENSSMRT00000028704.1">
    <property type="protein sequence ID" value="ENSSMRP00000024507.1"/>
    <property type="gene ID" value="ENSSMRG00000018979.1"/>
</dbReference>
<dbReference type="Proteomes" id="UP000694421">
    <property type="component" value="Unplaced"/>
</dbReference>
<dbReference type="CDD" id="cd00064">
    <property type="entry name" value="FU"/>
    <property type="match status" value="3"/>
</dbReference>
<evidence type="ECO:0000313" key="3">
    <source>
        <dbReference type="Ensembl" id="ENSSMRP00000024507.1"/>
    </source>
</evidence>
<organism evidence="3 4">
    <name type="scientific">Salvator merianae</name>
    <name type="common">Argentine black and white tegu</name>
    <name type="synonym">Tupinambis merianae</name>
    <dbReference type="NCBI Taxonomy" id="96440"/>
    <lineage>
        <taxon>Eukaryota</taxon>
        <taxon>Metazoa</taxon>
        <taxon>Chordata</taxon>
        <taxon>Craniata</taxon>
        <taxon>Vertebrata</taxon>
        <taxon>Euteleostomi</taxon>
        <taxon>Lepidosauria</taxon>
        <taxon>Squamata</taxon>
        <taxon>Bifurcata</taxon>
        <taxon>Unidentata</taxon>
        <taxon>Episquamata</taxon>
        <taxon>Laterata</taxon>
        <taxon>Teiioidea</taxon>
        <taxon>Teiidae</taxon>
        <taxon>Salvator</taxon>
    </lineage>
</organism>
<dbReference type="SUPFAM" id="SSF57184">
    <property type="entry name" value="Growth factor receptor domain"/>
    <property type="match status" value="2"/>
</dbReference>